<evidence type="ECO:0000313" key="13">
    <source>
        <dbReference type="Proteomes" id="UP000183039"/>
    </source>
</evidence>
<dbReference type="RefSeq" id="WP_071877059.1">
    <property type="nucleotide sequence ID" value="NZ_JXLC01000006.1"/>
</dbReference>
<dbReference type="Gene3D" id="3.40.1160.10">
    <property type="entry name" value="Acetylglutamate kinase-like"/>
    <property type="match status" value="1"/>
</dbReference>
<keyword evidence="5 8" id="KW-0547">Nucleotide-binding</keyword>
<comment type="similarity">
    <text evidence="8">Belongs to the glutamate 5-kinase family.</text>
</comment>
<keyword evidence="6 8" id="KW-0418">Kinase</keyword>
<sequence>MRKQLKEAKRIVIKVGTSTLIYPNGNINLSAIDQLAFTLSDLRNQDKEIILVSSGAIGVGLNKLTMDKRPPTIPEQQAVAAVGQAELMNIYNQRFLTYSQQIAQLLLTRDVIEYPESRKNVTNTIEQLLQMGIIPVINENDTVAIDELDHLTKFGDNDQLSAIVAQLIQADALIMLSDIDGFFSDNPNTNKDATLFSEINEINEELLQLAGGKGSRFGTGGMYSKLKAAERVLEHNGAMILANGQQPKIIFDILAGEKIGTLFIQLKKGGTLHD</sequence>
<reference evidence="10 12" key="2">
    <citation type="submission" date="2015-12" db="EMBL/GenBank/DDBJ databases">
        <authorList>
            <person name="Lauer A."/>
            <person name="Humrighouse B."/>
            <person name="Loparev V."/>
            <person name="Shewmaker P.L."/>
            <person name="Whitney A.M."/>
            <person name="McLaughlin R.W."/>
        </authorList>
    </citation>
    <scope>NUCLEOTIDE SEQUENCE [LARGE SCALE GENOMIC DNA]</scope>
    <source>
        <strain evidence="10 12">LMG 23085</strain>
    </source>
</reference>
<dbReference type="PRINTS" id="PR00474">
    <property type="entry name" value="GLU5KINASE"/>
</dbReference>
<evidence type="ECO:0000313" key="12">
    <source>
        <dbReference type="Proteomes" id="UP000065511"/>
    </source>
</evidence>
<feature type="binding site" evidence="8">
    <location>
        <begin position="177"/>
        <end position="178"/>
    </location>
    <ligand>
        <name>ATP</name>
        <dbReference type="ChEBI" id="CHEBI:30616"/>
    </ligand>
</feature>
<dbReference type="InterPro" id="IPR001048">
    <property type="entry name" value="Asp/Glu/Uridylate_kinase"/>
</dbReference>
<evidence type="ECO:0000259" key="9">
    <source>
        <dbReference type="Pfam" id="PF00696"/>
    </source>
</evidence>
<keyword evidence="7 8" id="KW-0067">ATP-binding</keyword>
<dbReference type="GO" id="GO:0005829">
    <property type="term" value="C:cytosol"/>
    <property type="evidence" value="ECO:0007669"/>
    <property type="project" value="TreeGrafter"/>
</dbReference>
<dbReference type="OrthoDB" id="9804434at2"/>
<evidence type="ECO:0000256" key="7">
    <source>
        <dbReference type="ARBA" id="ARBA00022840"/>
    </source>
</evidence>
<comment type="pathway">
    <text evidence="8">Amino-acid biosynthesis; L-proline biosynthesis; L-glutamate 5-semialdehyde from L-glutamate: step 1/2.</text>
</comment>
<dbReference type="InterPro" id="IPR036393">
    <property type="entry name" value="AceGlu_kinase-like_sf"/>
</dbReference>
<dbReference type="GO" id="GO:0004349">
    <property type="term" value="F:glutamate 5-kinase activity"/>
    <property type="evidence" value="ECO:0007669"/>
    <property type="project" value="UniProtKB-UniRule"/>
</dbReference>
<evidence type="ECO:0000256" key="5">
    <source>
        <dbReference type="ARBA" id="ARBA00022741"/>
    </source>
</evidence>
<dbReference type="InterPro" id="IPR011529">
    <property type="entry name" value="Glu_5kinase"/>
</dbReference>
<comment type="function">
    <text evidence="8">Catalyzes the transfer of a phosphate group to glutamate to form L-glutamate 5-phosphate.</text>
</comment>
<dbReference type="GO" id="GO:0005524">
    <property type="term" value="F:ATP binding"/>
    <property type="evidence" value="ECO:0007669"/>
    <property type="project" value="UniProtKB-KW"/>
</dbReference>
<keyword evidence="4 8" id="KW-0808">Transferase</keyword>
<feature type="domain" description="Aspartate/glutamate/uridylate kinase" evidence="9">
    <location>
        <begin position="9"/>
        <end position="237"/>
    </location>
</feature>
<evidence type="ECO:0000313" key="10">
    <source>
        <dbReference type="EMBL" id="ALS02316.1"/>
    </source>
</evidence>
<dbReference type="KEGG" id="ess:ATZ33_13250"/>
<dbReference type="PIRSF" id="PIRSF000729">
    <property type="entry name" value="GK"/>
    <property type="match status" value="1"/>
</dbReference>
<keyword evidence="2 8" id="KW-0028">Amino-acid biosynthesis</keyword>
<comment type="catalytic activity">
    <reaction evidence="8">
        <text>L-glutamate + ATP = L-glutamyl 5-phosphate + ADP</text>
        <dbReference type="Rhea" id="RHEA:14877"/>
        <dbReference type="ChEBI" id="CHEBI:29985"/>
        <dbReference type="ChEBI" id="CHEBI:30616"/>
        <dbReference type="ChEBI" id="CHEBI:58274"/>
        <dbReference type="ChEBI" id="CHEBI:456216"/>
        <dbReference type="EC" id="2.7.2.11"/>
    </reaction>
</comment>
<dbReference type="InterPro" id="IPR041739">
    <property type="entry name" value="G5K_ProB"/>
</dbReference>
<evidence type="ECO:0000256" key="3">
    <source>
        <dbReference type="ARBA" id="ARBA00022650"/>
    </source>
</evidence>
<dbReference type="Pfam" id="PF00696">
    <property type="entry name" value="AA_kinase"/>
    <property type="match status" value="1"/>
</dbReference>
<dbReference type="InterPro" id="IPR019797">
    <property type="entry name" value="Glutamate_5-kinase_CS"/>
</dbReference>
<evidence type="ECO:0000256" key="2">
    <source>
        <dbReference type="ARBA" id="ARBA00022605"/>
    </source>
</evidence>
<name>A0A0S3KDG4_9ENTE</name>
<accession>A0A0S3KDG4</accession>
<dbReference type="InterPro" id="IPR005715">
    <property type="entry name" value="Glu_5kinase/COase_Synthase"/>
</dbReference>
<dbReference type="PANTHER" id="PTHR43654:SF1">
    <property type="entry name" value="ISOPENTENYL PHOSPHATE KINASE"/>
    <property type="match status" value="1"/>
</dbReference>
<comment type="subcellular location">
    <subcellularLocation>
        <location evidence="8">Cytoplasm</location>
    </subcellularLocation>
</comment>
<dbReference type="InterPro" id="IPR001057">
    <property type="entry name" value="Glu/AcGlu_kinase"/>
</dbReference>
<dbReference type="NCBIfam" id="TIGR01027">
    <property type="entry name" value="proB"/>
    <property type="match status" value="1"/>
</dbReference>
<keyword evidence="1 8" id="KW-0963">Cytoplasm</keyword>
<keyword evidence="12" id="KW-1185">Reference proteome</keyword>
<evidence type="ECO:0000256" key="4">
    <source>
        <dbReference type="ARBA" id="ARBA00022679"/>
    </source>
</evidence>
<feature type="binding site" evidence="8">
    <location>
        <position position="14"/>
    </location>
    <ligand>
        <name>ATP</name>
        <dbReference type="ChEBI" id="CHEBI:30616"/>
    </ligand>
</feature>
<dbReference type="FunFam" id="3.40.1160.10:FF:000018">
    <property type="entry name" value="Glutamate 5-kinase"/>
    <property type="match status" value="1"/>
</dbReference>
<feature type="binding site" evidence="8">
    <location>
        <begin position="219"/>
        <end position="225"/>
    </location>
    <ligand>
        <name>ATP</name>
        <dbReference type="ChEBI" id="CHEBI:30616"/>
    </ligand>
</feature>
<dbReference type="Proteomes" id="UP000065511">
    <property type="component" value="Chromosome"/>
</dbReference>
<evidence type="ECO:0000256" key="1">
    <source>
        <dbReference type="ARBA" id="ARBA00022490"/>
    </source>
</evidence>
<dbReference type="HAMAP" id="MF_00456">
    <property type="entry name" value="ProB"/>
    <property type="match status" value="1"/>
</dbReference>
<organism evidence="11 13">
    <name type="scientific">Enterococcus silesiacus</name>
    <dbReference type="NCBI Taxonomy" id="332949"/>
    <lineage>
        <taxon>Bacteria</taxon>
        <taxon>Bacillati</taxon>
        <taxon>Bacillota</taxon>
        <taxon>Bacilli</taxon>
        <taxon>Lactobacillales</taxon>
        <taxon>Enterococcaceae</taxon>
        <taxon>Enterococcus</taxon>
    </lineage>
</organism>
<reference evidence="11 13" key="1">
    <citation type="submission" date="2014-12" db="EMBL/GenBank/DDBJ databases">
        <title>Draft genome sequences of 29 type strains of Enterococci.</title>
        <authorList>
            <person name="Zhong Z."/>
            <person name="Sun Z."/>
            <person name="Liu W."/>
            <person name="Zhang W."/>
            <person name="Zhang H."/>
        </authorList>
    </citation>
    <scope>NUCLEOTIDE SEQUENCE [LARGE SCALE GENOMIC DNA]</scope>
    <source>
        <strain evidence="11 13">DSM 22801</strain>
    </source>
</reference>
<dbReference type="EC" id="2.7.2.11" evidence="8"/>
<protein>
    <recommendedName>
        <fullName evidence="8">Glutamate 5-kinase</fullName>
        <ecNumber evidence="8">2.7.2.11</ecNumber>
    </recommendedName>
    <alternativeName>
        <fullName evidence="8">Gamma-glutamyl kinase</fullName>
        <shortName evidence="8">GK</shortName>
    </alternativeName>
</protein>
<dbReference type="SUPFAM" id="SSF53633">
    <property type="entry name" value="Carbamate kinase-like"/>
    <property type="match status" value="1"/>
</dbReference>
<feature type="binding site" evidence="8">
    <location>
        <position position="157"/>
    </location>
    <ligand>
        <name>substrate</name>
    </ligand>
</feature>
<keyword evidence="3 8" id="KW-0641">Proline biosynthesis</keyword>
<gene>
    <name evidence="8" type="primary">proB</name>
    <name evidence="10" type="ORF">ATZ33_13250</name>
    <name evidence="11" type="ORF">RV15_GL003112</name>
</gene>
<dbReference type="GO" id="GO:0055129">
    <property type="term" value="P:L-proline biosynthetic process"/>
    <property type="evidence" value="ECO:0007669"/>
    <property type="project" value="UniProtKB-UniRule"/>
</dbReference>
<dbReference type="PROSITE" id="PS00902">
    <property type="entry name" value="GLUTAMATE_5_KINASE"/>
    <property type="match status" value="1"/>
</dbReference>
<feature type="binding site" evidence="8">
    <location>
        <position position="141"/>
    </location>
    <ligand>
        <name>substrate</name>
    </ligand>
</feature>
<dbReference type="EMBL" id="CP013614">
    <property type="protein sequence ID" value="ALS02316.1"/>
    <property type="molecule type" value="Genomic_DNA"/>
</dbReference>
<evidence type="ECO:0000256" key="8">
    <source>
        <dbReference type="HAMAP-Rule" id="MF_00456"/>
    </source>
</evidence>
<dbReference type="PANTHER" id="PTHR43654">
    <property type="entry name" value="GLUTAMATE 5-KINASE"/>
    <property type="match status" value="1"/>
</dbReference>
<evidence type="ECO:0000313" key="11">
    <source>
        <dbReference type="EMBL" id="OJG92319.1"/>
    </source>
</evidence>
<dbReference type="EMBL" id="JXLC01000006">
    <property type="protein sequence ID" value="OJG92319.1"/>
    <property type="molecule type" value="Genomic_DNA"/>
</dbReference>
<proteinExistence type="inferred from homology"/>
<dbReference type="Proteomes" id="UP000183039">
    <property type="component" value="Unassembled WGS sequence"/>
</dbReference>
<feature type="binding site" evidence="8">
    <location>
        <position position="54"/>
    </location>
    <ligand>
        <name>substrate</name>
    </ligand>
</feature>
<dbReference type="AlphaFoldDB" id="A0A0S3KDG4"/>
<evidence type="ECO:0000256" key="6">
    <source>
        <dbReference type="ARBA" id="ARBA00022777"/>
    </source>
</evidence>
<dbReference type="CDD" id="cd04242">
    <property type="entry name" value="AAK_G5K_ProB"/>
    <property type="match status" value="1"/>
</dbReference>